<evidence type="ECO:0008006" key="3">
    <source>
        <dbReference type="Google" id="ProtNLM"/>
    </source>
</evidence>
<dbReference type="RefSeq" id="WP_186943995.1">
    <property type="nucleotide sequence ID" value="NZ_JACOGA010000028.1"/>
</dbReference>
<reference evidence="1 2" key="1">
    <citation type="submission" date="2020-08" db="EMBL/GenBank/DDBJ databases">
        <title>Novel species isolated from subtropical streams in China.</title>
        <authorList>
            <person name="Lu H."/>
        </authorList>
    </citation>
    <scope>NUCLEOTIDE SEQUENCE [LARGE SCALE GENOMIC DNA]</scope>
    <source>
        <strain evidence="1 2">LX15W</strain>
    </source>
</reference>
<organism evidence="1 2">
    <name type="scientific">Undibacterium flavidum</name>
    <dbReference type="NCBI Taxonomy" id="2762297"/>
    <lineage>
        <taxon>Bacteria</taxon>
        <taxon>Pseudomonadati</taxon>
        <taxon>Pseudomonadota</taxon>
        <taxon>Betaproteobacteria</taxon>
        <taxon>Burkholderiales</taxon>
        <taxon>Oxalobacteraceae</taxon>
        <taxon>Undibacterium</taxon>
    </lineage>
</organism>
<sequence length="115" mass="13633">MLVLFGWVKEAKEIASALSCHCYRCQRKRAWEHWKETEWVSFFMIKTIPFLSKSYVVCSACRESVLLNREQVALLEVEAKLPRLAAFLEEHQLSQKTEVQRNFLLAQREQNQSRE</sequence>
<accession>A0ABR6YHI4</accession>
<dbReference type="Proteomes" id="UP000624279">
    <property type="component" value="Unassembled WGS sequence"/>
</dbReference>
<evidence type="ECO:0000313" key="2">
    <source>
        <dbReference type="Proteomes" id="UP000624279"/>
    </source>
</evidence>
<dbReference type="EMBL" id="JACOGA010000028">
    <property type="protein sequence ID" value="MBC3875972.1"/>
    <property type="molecule type" value="Genomic_DNA"/>
</dbReference>
<gene>
    <name evidence="1" type="ORF">H8K55_20455</name>
</gene>
<comment type="caution">
    <text evidence="1">The sequence shown here is derived from an EMBL/GenBank/DDBJ whole genome shotgun (WGS) entry which is preliminary data.</text>
</comment>
<protein>
    <recommendedName>
        <fullName evidence="3">Zinc ribbon family protein</fullName>
    </recommendedName>
</protein>
<name>A0ABR6YHI4_9BURK</name>
<keyword evidence="2" id="KW-1185">Reference proteome</keyword>
<proteinExistence type="predicted"/>
<evidence type="ECO:0000313" key="1">
    <source>
        <dbReference type="EMBL" id="MBC3875972.1"/>
    </source>
</evidence>